<protein>
    <submittedName>
        <fullName evidence="1">Uncharacterized protein</fullName>
    </submittedName>
</protein>
<dbReference type="Proteomes" id="UP001055811">
    <property type="component" value="Linkage Group LG06"/>
</dbReference>
<gene>
    <name evidence="1" type="ORF">L2E82_34967</name>
</gene>
<accession>A0ACB9BN11</accession>
<reference evidence="2" key="1">
    <citation type="journal article" date="2022" name="Mol. Ecol. Resour.">
        <title>The genomes of chicory, endive, great burdock and yacon provide insights into Asteraceae palaeo-polyploidization history and plant inulin production.</title>
        <authorList>
            <person name="Fan W."/>
            <person name="Wang S."/>
            <person name="Wang H."/>
            <person name="Wang A."/>
            <person name="Jiang F."/>
            <person name="Liu H."/>
            <person name="Zhao H."/>
            <person name="Xu D."/>
            <person name="Zhang Y."/>
        </authorList>
    </citation>
    <scope>NUCLEOTIDE SEQUENCE [LARGE SCALE GENOMIC DNA]</scope>
    <source>
        <strain evidence="2">cv. Punajuju</strain>
    </source>
</reference>
<keyword evidence="2" id="KW-1185">Reference proteome</keyword>
<evidence type="ECO:0000313" key="1">
    <source>
        <dbReference type="EMBL" id="KAI3723418.1"/>
    </source>
</evidence>
<dbReference type="EMBL" id="CM042014">
    <property type="protein sequence ID" value="KAI3723418.1"/>
    <property type="molecule type" value="Genomic_DNA"/>
</dbReference>
<evidence type="ECO:0000313" key="2">
    <source>
        <dbReference type="Proteomes" id="UP001055811"/>
    </source>
</evidence>
<reference evidence="1 2" key="2">
    <citation type="journal article" date="2022" name="Mol. Ecol. Resour.">
        <title>The genomes of chicory, endive, great burdock and yacon provide insights into Asteraceae paleo-polyploidization history and plant inulin production.</title>
        <authorList>
            <person name="Fan W."/>
            <person name="Wang S."/>
            <person name="Wang H."/>
            <person name="Wang A."/>
            <person name="Jiang F."/>
            <person name="Liu H."/>
            <person name="Zhao H."/>
            <person name="Xu D."/>
            <person name="Zhang Y."/>
        </authorList>
    </citation>
    <scope>NUCLEOTIDE SEQUENCE [LARGE SCALE GENOMIC DNA]</scope>
    <source>
        <strain evidence="2">cv. Punajuju</strain>
        <tissue evidence="1">Leaves</tissue>
    </source>
</reference>
<comment type="caution">
    <text evidence="1">The sequence shown here is derived from an EMBL/GenBank/DDBJ whole genome shotgun (WGS) entry which is preliminary data.</text>
</comment>
<proteinExistence type="predicted"/>
<sequence length="477" mass="53337">MLGVTPPFAIVTSPRSLLNSSSFRTSLRRLLNSSIDGDKISIFIFTKMVLSNVESPIHDIKISTVGPGYVSGQGAVQELTGMDLAMKLHYLKTVYYFRTQAFEGLTIINIKETLFKWMCHAYVPCGRLRRADSGRPYIKCNDCGVRLIEARCKLSLDEWLESKDDSSHKLLVPNQFLGPDLPFSPLVLMQLTKFTCGATSVGISWAHVLGDAFSAIGFINLWGQATRHQYPTQPLCMDHTKHEIHHIKTPLKDPFSIKRVGPLGDHWITPNDITFETCSFYLSSPEVTHLRSKMSGNKDHQQIPPFESICTIVWQCVAKVKHGSRVNTVTICTRDTKSSSEGIITNRAQSIKVVKTNSSVEESSLMELGFLIMNQGVDERRNIEEAMESDSELPDFLVYGANLTFVDLHEAPLYDLDIRGNMPVYVNFAIDNIGDEGVVLVFPTQKDKTNGMTISITLPQNLISEVKSMLKKELSLS</sequence>
<organism evidence="1 2">
    <name type="scientific">Cichorium intybus</name>
    <name type="common">Chicory</name>
    <dbReference type="NCBI Taxonomy" id="13427"/>
    <lineage>
        <taxon>Eukaryota</taxon>
        <taxon>Viridiplantae</taxon>
        <taxon>Streptophyta</taxon>
        <taxon>Embryophyta</taxon>
        <taxon>Tracheophyta</taxon>
        <taxon>Spermatophyta</taxon>
        <taxon>Magnoliopsida</taxon>
        <taxon>eudicotyledons</taxon>
        <taxon>Gunneridae</taxon>
        <taxon>Pentapetalae</taxon>
        <taxon>asterids</taxon>
        <taxon>campanulids</taxon>
        <taxon>Asterales</taxon>
        <taxon>Asteraceae</taxon>
        <taxon>Cichorioideae</taxon>
        <taxon>Cichorieae</taxon>
        <taxon>Cichoriinae</taxon>
        <taxon>Cichorium</taxon>
    </lineage>
</organism>
<name>A0ACB9BN11_CICIN</name>